<sequence>MDNGVLVLRGRDVGLGFRLWESRARKAIGRRKTRLERHGLGRRNRVTVAVRPWNEAWCRSGNDRCKLKAYGLGLEGSQGRGGVTVNKVIKKNGEVNDKDCQERRWGYGKGENGGEKWSRAQTKLKRVRGNSRLFVTKGEVGWVDGAKGE</sequence>
<proteinExistence type="predicted"/>
<dbReference type="EMBL" id="JBBPBM010000010">
    <property type="protein sequence ID" value="KAK8564805.1"/>
    <property type="molecule type" value="Genomic_DNA"/>
</dbReference>
<gene>
    <name evidence="1" type="ORF">V6N12_058387</name>
</gene>
<accession>A0ABR2ES40</accession>
<dbReference type="Proteomes" id="UP001472677">
    <property type="component" value="Unassembled WGS sequence"/>
</dbReference>
<comment type="caution">
    <text evidence="1">The sequence shown here is derived from an EMBL/GenBank/DDBJ whole genome shotgun (WGS) entry which is preliminary data.</text>
</comment>
<evidence type="ECO:0000313" key="2">
    <source>
        <dbReference type="Proteomes" id="UP001472677"/>
    </source>
</evidence>
<protein>
    <submittedName>
        <fullName evidence="1">Uncharacterized protein</fullName>
    </submittedName>
</protein>
<reference evidence="1 2" key="1">
    <citation type="journal article" date="2024" name="G3 (Bethesda)">
        <title>Genome assembly of Hibiscus sabdariffa L. provides insights into metabolisms of medicinal natural products.</title>
        <authorList>
            <person name="Kim T."/>
        </authorList>
    </citation>
    <scope>NUCLEOTIDE SEQUENCE [LARGE SCALE GENOMIC DNA]</scope>
    <source>
        <strain evidence="1">TK-2024</strain>
        <tissue evidence="1">Old leaves</tissue>
    </source>
</reference>
<evidence type="ECO:0000313" key="1">
    <source>
        <dbReference type="EMBL" id="KAK8564805.1"/>
    </source>
</evidence>
<keyword evidence="2" id="KW-1185">Reference proteome</keyword>
<organism evidence="1 2">
    <name type="scientific">Hibiscus sabdariffa</name>
    <name type="common">roselle</name>
    <dbReference type="NCBI Taxonomy" id="183260"/>
    <lineage>
        <taxon>Eukaryota</taxon>
        <taxon>Viridiplantae</taxon>
        <taxon>Streptophyta</taxon>
        <taxon>Embryophyta</taxon>
        <taxon>Tracheophyta</taxon>
        <taxon>Spermatophyta</taxon>
        <taxon>Magnoliopsida</taxon>
        <taxon>eudicotyledons</taxon>
        <taxon>Gunneridae</taxon>
        <taxon>Pentapetalae</taxon>
        <taxon>rosids</taxon>
        <taxon>malvids</taxon>
        <taxon>Malvales</taxon>
        <taxon>Malvaceae</taxon>
        <taxon>Malvoideae</taxon>
        <taxon>Hibiscus</taxon>
    </lineage>
</organism>
<name>A0ABR2ES40_9ROSI</name>